<evidence type="ECO:0000256" key="3">
    <source>
        <dbReference type="ARBA" id="ARBA00023163"/>
    </source>
</evidence>
<keyword evidence="1" id="KW-0805">Transcription regulation</keyword>
<dbReference type="AlphaFoldDB" id="A0A643FX44"/>
<keyword evidence="2" id="KW-0238">DNA-binding</keyword>
<dbReference type="GO" id="GO:0003677">
    <property type="term" value="F:DNA binding"/>
    <property type="evidence" value="ECO:0007669"/>
    <property type="project" value="UniProtKB-KW"/>
</dbReference>
<dbReference type="GO" id="GO:0003700">
    <property type="term" value="F:DNA-binding transcription factor activity"/>
    <property type="evidence" value="ECO:0007669"/>
    <property type="project" value="InterPro"/>
</dbReference>
<dbReference type="PROSITE" id="PS50995">
    <property type="entry name" value="HTH_MARR_2"/>
    <property type="match status" value="1"/>
</dbReference>
<dbReference type="PANTHER" id="PTHR42756">
    <property type="entry name" value="TRANSCRIPTIONAL REGULATOR, MARR"/>
    <property type="match status" value="1"/>
</dbReference>
<evidence type="ECO:0000256" key="2">
    <source>
        <dbReference type="ARBA" id="ARBA00023125"/>
    </source>
</evidence>
<dbReference type="Proteomes" id="UP000397656">
    <property type="component" value="Chromosome 2"/>
</dbReference>
<evidence type="ECO:0000256" key="1">
    <source>
        <dbReference type="ARBA" id="ARBA00023015"/>
    </source>
</evidence>
<name>A0A643FX44_9BURK</name>
<accession>A0A643FX44</accession>
<organism evidence="5 6">
    <name type="scientific">Cupriavidus basilensis</name>
    <dbReference type="NCBI Taxonomy" id="68895"/>
    <lineage>
        <taxon>Bacteria</taxon>
        <taxon>Pseudomonadati</taxon>
        <taxon>Pseudomonadota</taxon>
        <taxon>Betaproteobacteria</taxon>
        <taxon>Burkholderiales</taxon>
        <taxon>Burkholderiaceae</taxon>
        <taxon>Cupriavidus</taxon>
    </lineage>
</organism>
<dbReference type="InterPro" id="IPR036390">
    <property type="entry name" value="WH_DNA-bd_sf"/>
</dbReference>
<dbReference type="Gene3D" id="1.10.10.10">
    <property type="entry name" value="Winged helix-like DNA-binding domain superfamily/Winged helix DNA-binding domain"/>
    <property type="match status" value="1"/>
</dbReference>
<dbReference type="InterPro" id="IPR036388">
    <property type="entry name" value="WH-like_DNA-bd_sf"/>
</dbReference>
<evidence type="ECO:0000313" key="5">
    <source>
        <dbReference type="EMBL" id="QOT79424.1"/>
    </source>
</evidence>
<gene>
    <name evidence="5" type="ORF">F7R26_032385</name>
</gene>
<protein>
    <submittedName>
        <fullName evidence="5">MarR family transcriptional regulator</fullName>
    </submittedName>
</protein>
<dbReference type="GeneID" id="98405665"/>
<dbReference type="Pfam" id="PF01047">
    <property type="entry name" value="MarR"/>
    <property type="match status" value="1"/>
</dbReference>
<dbReference type="SMART" id="SM00347">
    <property type="entry name" value="HTH_MARR"/>
    <property type="match status" value="1"/>
</dbReference>
<dbReference type="RefSeq" id="WP_150986670.1">
    <property type="nucleotide sequence ID" value="NZ_CP062804.1"/>
</dbReference>
<keyword evidence="3" id="KW-0804">Transcription</keyword>
<evidence type="ECO:0000313" key="6">
    <source>
        <dbReference type="Proteomes" id="UP000397656"/>
    </source>
</evidence>
<reference evidence="5 6" key="1">
    <citation type="submission" date="2020-10" db="EMBL/GenBank/DDBJ databases">
        <title>Complete genome sequence of Cupriavidus basilensis CCUG 49340T.</title>
        <authorList>
            <person name="Salva-Serra F."/>
            <person name="Donoso R.A."/>
            <person name="Cho K.H."/>
            <person name="Yoo J.A."/>
            <person name="Lee K."/>
            <person name="Yoon S.-H."/>
            <person name="Perez-Pantoja D."/>
            <person name="Moore E.R.B."/>
        </authorList>
    </citation>
    <scope>NUCLEOTIDE SEQUENCE [LARGE SCALE GENOMIC DNA]</scope>
    <source>
        <strain evidence="6">CCUG 49340</strain>
    </source>
</reference>
<dbReference type="SUPFAM" id="SSF46785">
    <property type="entry name" value="Winged helix' DNA-binding domain"/>
    <property type="match status" value="1"/>
</dbReference>
<proteinExistence type="predicted"/>
<dbReference type="EMBL" id="CP062804">
    <property type="protein sequence ID" value="QOT79424.1"/>
    <property type="molecule type" value="Genomic_DNA"/>
</dbReference>
<dbReference type="PANTHER" id="PTHR42756:SF1">
    <property type="entry name" value="TRANSCRIPTIONAL REPRESSOR OF EMRAB OPERON"/>
    <property type="match status" value="1"/>
</dbReference>
<dbReference type="PRINTS" id="PR00598">
    <property type="entry name" value="HTHMARR"/>
</dbReference>
<sequence length="147" mass="16674">MDTDAEVITYERRARVARLINRGQSKLVLALDRDLEPFGVTAAQYAILSTLWGGRGDTAAQLCKEISYSPGAMTRMLDRLEQKLLIRRLPHPDSRRSHKLELSEEGRQLFPELLATSAAIINRFLGDFDSADLSRFEALLERMLARE</sequence>
<feature type="domain" description="HTH marR-type" evidence="4">
    <location>
        <begin position="13"/>
        <end position="145"/>
    </location>
</feature>
<evidence type="ECO:0000259" key="4">
    <source>
        <dbReference type="PROSITE" id="PS50995"/>
    </source>
</evidence>
<dbReference type="InterPro" id="IPR000835">
    <property type="entry name" value="HTH_MarR-typ"/>
</dbReference>